<dbReference type="EMBL" id="OMOF01000042">
    <property type="protein sequence ID" value="SPF34526.1"/>
    <property type="molecule type" value="Genomic_DNA"/>
</dbReference>
<protein>
    <submittedName>
        <fullName evidence="1">Uncharacterized protein</fullName>
    </submittedName>
</protein>
<dbReference type="Proteomes" id="UP000238916">
    <property type="component" value="Unassembled WGS sequence"/>
</dbReference>
<organism evidence="1 2">
    <name type="scientific">Candidatus Desulfosporosinus infrequens</name>
    <dbReference type="NCBI Taxonomy" id="2043169"/>
    <lineage>
        <taxon>Bacteria</taxon>
        <taxon>Bacillati</taxon>
        <taxon>Bacillota</taxon>
        <taxon>Clostridia</taxon>
        <taxon>Eubacteriales</taxon>
        <taxon>Desulfitobacteriaceae</taxon>
        <taxon>Desulfosporosinus</taxon>
    </lineage>
</organism>
<proteinExistence type="predicted"/>
<evidence type="ECO:0000313" key="2">
    <source>
        <dbReference type="Proteomes" id="UP000238916"/>
    </source>
</evidence>
<evidence type="ECO:0000313" key="1">
    <source>
        <dbReference type="EMBL" id="SPF34526.1"/>
    </source>
</evidence>
<name>A0A2U3K4F1_9FIRM</name>
<gene>
    <name evidence="1" type="ORF">SBF1_1360002</name>
</gene>
<dbReference type="AlphaFoldDB" id="A0A2U3K4F1"/>
<accession>A0A2U3K4F1</accession>
<reference evidence="2" key="1">
    <citation type="submission" date="2018-02" db="EMBL/GenBank/DDBJ databases">
        <authorList>
            <person name="Hausmann B."/>
        </authorList>
    </citation>
    <scope>NUCLEOTIDE SEQUENCE [LARGE SCALE GENOMIC DNA]</scope>
    <source>
        <strain evidence="2">Peat soil MAG SbF1</strain>
    </source>
</reference>
<sequence>MKLKLVIDFAELGIALEVFSETCRFAKGPGTYAERQNMTAS</sequence>